<sequence length="151" mass="17027">MDAYQKKNYPKAVEELSQVENKDPNFTTAQHTLWKAEFKLAVDALKNSVDAQAGVKNLNKVVGLALKLNTKEAMEETFQVVLQQLKTAKDPAYVKALLAQMITIAKENKEVVKVAEVLKELIFKIKDFLFDSDMRSTITDAIGEIRNIARQ</sequence>
<reference evidence="2" key="1">
    <citation type="submission" date="2017-08" db="EMBL/GenBank/DDBJ databases">
        <title>A dynamic microbial community with high functional redundancy inhabits the cold, oxic subseafloor aquifer.</title>
        <authorList>
            <person name="Tully B.J."/>
            <person name="Wheat C.G."/>
            <person name="Glazer B.T."/>
            <person name="Huber J.A."/>
        </authorList>
    </citation>
    <scope>NUCLEOTIDE SEQUENCE [LARGE SCALE GENOMIC DNA]</scope>
</reference>
<dbReference type="AlphaFoldDB" id="A0A2A4SP67"/>
<gene>
    <name evidence="1" type="ORF">COB67_13140</name>
</gene>
<evidence type="ECO:0000313" key="2">
    <source>
        <dbReference type="Proteomes" id="UP000218113"/>
    </source>
</evidence>
<name>A0A2A4SP67_9DELT</name>
<evidence type="ECO:0000313" key="1">
    <source>
        <dbReference type="EMBL" id="PCI22988.1"/>
    </source>
</evidence>
<evidence type="ECO:0008006" key="3">
    <source>
        <dbReference type="Google" id="ProtNLM"/>
    </source>
</evidence>
<protein>
    <recommendedName>
        <fullName evidence="3">Tetratricopeptide repeat protein</fullName>
    </recommendedName>
</protein>
<dbReference type="Proteomes" id="UP000218113">
    <property type="component" value="Unassembled WGS sequence"/>
</dbReference>
<comment type="caution">
    <text evidence="1">The sequence shown here is derived from an EMBL/GenBank/DDBJ whole genome shotgun (WGS) entry which is preliminary data.</text>
</comment>
<organism evidence="1 2">
    <name type="scientific">SAR324 cluster bacterium</name>
    <dbReference type="NCBI Taxonomy" id="2024889"/>
    <lineage>
        <taxon>Bacteria</taxon>
        <taxon>Deltaproteobacteria</taxon>
        <taxon>SAR324 cluster</taxon>
    </lineage>
</organism>
<dbReference type="EMBL" id="NVSR01000152">
    <property type="protein sequence ID" value="PCI22988.1"/>
    <property type="molecule type" value="Genomic_DNA"/>
</dbReference>
<accession>A0A2A4SP67</accession>
<proteinExistence type="predicted"/>